<protein>
    <submittedName>
        <fullName evidence="2">Uncharacterized protein</fullName>
    </submittedName>
</protein>
<keyword evidence="3" id="KW-1185">Reference proteome</keyword>
<sequence>MVDVGGRRRSLVYFGISLVFMILLGVVSKFADLDQVTVIGPLFSYGGIFAAAFIIIGMFAPTAGAAAAMSLPGVAALLCAYHVTGALLDYSGSLGRLVVWLLAGAVAAPLLAWSGWALRYGHNGRQVAGGFAFGVLLADACYVLLHAFNENSMFGAGFDAFVVAVLAVRIKPKLSPGSIAVCAVMMVCGALAAVFPWSGRVVAELVSLFA</sequence>
<evidence type="ECO:0000313" key="2">
    <source>
        <dbReference type="EMBL" id="KAA5830040.1"/>
    </source>
</evidence>
<feature type="transmembrane region" description="Helical" evidence="1">
    <location>
        <begin position="127"/>
        <end position="147"/>
    </location>
</feature>
<feature type="transmembrane region" description="Helical" evidence="1">
    <location>
        <begin position="153"/>
        <end position="170"/>
    </location>
</feature>
<dbReference type="Proteomes" id="UP000323946">
    <property type="component" value="Unassembled WGS sequence"/>
</dbReference>
<feature type="transmembrane region" description="Helical" evidence="1">
    <location>
        <begin position="42"/>
        <end position="60"/>
    </location>
</feature>
<gene>
    <name evidence="2" type="ORF">F1721_23310</name>
</gene>
<name>A0A5M7BM59_SACHI</name>
<proteinExistence type="predicted"/>
<dbReference type="AlphaFoldDB" id="A0A5M7BM59"/>
<feature type="transmembrane region" description="Helical" evidence="1">
    <location>
        <begin position="67"/>
        <end position="88"/>
    </location>
</feature>
<reference evidence="2 3" key="1">
    <citation type="submission" date="2019-09" db="EMBL/GenBank/DDBJ databases">
        <title>Draft genome sequence of the thermophilic Saccharopolyspora hirsuta VKM Ac-666T.</title>
        <authorList>
            <person name="Lobastova T.G."/>
            <person name="Fokina V."/>
            <person name="Bragin E.Y."/>
            <person name="Shtratnikova V.Y."/>
            <person name="Starodumova I.P."/>
            <person name="Tarlachkov S.V."/>
            <person name="Donova M.V."/>
        </authorList>
    </citation>
    <scope>NUCLEOTIDE SEQUENCE [LARGE SCALE GENOMIC DNA]</scope>
    <source>
        <strain evidence="2 3">VKM Ac-666</strain>
    </source>
</reference>
<feature type="transmembrane region" description="Helical" evidence="1">
    <location>
        <begin position="177"/>
        <end position="198"/>
    </location>
</feature>
<dbReference type="RefSeq" id="WP_150068894.1">
    <property type="nucleotide sequence ID" value="NZ_VWPH01000011.1"/>
</dbReference>
<keyword evidence="1" id="KW-1133">Transmembrane helix</keyword>
<dbReference type="InterPro" id="IPR045393">
    <property type="entry name" value="DUF6518"/>
</dbReference>
<feature type="transmembrane region" description="Helical" evidence="1">
    <location>
        <begin position="94"/>
        <end position="115"/>
    </location>
</feature>
<feature type="transmembrane region" description="Helical" evidence="1">
    <location>
        <begin position="12"/>
        <end position="30"/>
    </location>
</feature>
<evidence type="ECO:0000313" key="3">
    <source>
        <dbReference type="Proteomes" id="UP000323946"/>
    </source>
</evidence>
<evidence type="ECO:0000256" key="1">
    <source>
        <dbReference type="SAM" id="Phobius"/>
    </source>
</evidence>
<accession>A0A5M7BM59</accession>
<organism evidence="2 3">
    <name type="scientific">Saccharopolyspora hirsuta</name>
    <dbReference type="NCBI Taxonomy" id="1837"/>
    <lineage>
        <taxon>Bacteria</taxon>
        <taxon>Bacillati</taxon>
        <taxon>Actinomycetota</taxon>
        <taxon>Actinomycetes</taxon>
        <taxon>Pseudonocardiales</taxon>
        <taxon>Pseudonocardiaceae</taxon>
        <taxon>Saccharopolyspora</taxon>
    </lineage>
</organism>
<comment type="caution">
    <text evidence="2">The sequence shown here is derived from an EMBL/GenBank/DDBJ whole genome shotgun (WGS) entry which is preliminary data.</text>
</comment>
<dbReference type="Pfam" id="PF20128">
    <property type="entry name" value="DUF6518"/>
    <property type="match status" value="1"/>
</dbReference>
<dbReference type="EMBL" id="VWPH01000011">
    <property type="protein sequence ID" value="KAA5830040.1"/>
    <property type="molecule type" value="Genomic_DNA"/>
</dbReference>
<keyword evidence="1" id="KW-0472">Membrane</keyword>
<keyword evidence="1" id="KW-0812">Transmembrane</keyword>